<reference evidence="2" key="1">
    <citation type="journal article" date="2019" name="Int. J. Syst. Evol. Microbiol.">
        <title>The Global Catalogue of Microorganisms (GCM) 10K type strain sequencing project: providing services to taxonomists for standard genome sequencing and annotation.</title>
        <authorList>
            <consortium name="The Broad Institute Genomics Platform"/>
            <consortium name="The Broad Institute Genome Sequencing Center for Infectious Disease"/>
            <person name="Wu L."/>
            <person name="Ma J."/>
        </authorList>
    </citation>
    <scope>NUCLEOTIDE SEQUENCE [LARGE SCALE GENOMIC DNA]</scope>
    <source>
        <strain evidence="2">KCTC 33792</strain>
    </source>
</reference>
<evidence type="ECO:0000313" key="1">
    <source>
        <dbReference type="EMBL" id="MFD2704194.1"/>
    </source>
</evidence>
<dbReference type="RefSeq" id="WP_380711482.1">
    <property type="nucleotide sequence ID" value="NZ_JBHUML010000002.1"/>
</dbReference>
<comment type="caution">
    <text evidence="1">The sequence shown here is derived from an EMBL/GenBank/DDBJ whole genome shotgun (WGS) entry which is preliminary data.</text>
</comment>
<dbReference type="InterPro" id="IPR013321">
    <property type="entry name" value="Arc_rbn_hlx_hlx"/>
</dbReference>
<dbReference type="Proteomes" id="UP001597520">
    <property type="component" value="Unassembled WGS sequence"/>
</dbReference>
<proteinExistence type="predicted"/>
<sequence>MKTNDDRIKFSLRLNQEISQKVEEAAKREGVSKNVLINRLLLEEVQQDQKDAGA</sequence>
<protein>
    <submittedName>
        <fullName evidence="1">Toxin-antitoxin system HicB family antitoxin</fullName>
    </submittedName>
</protein>
<dbReference type="Gene3D" id="1.10.1220.10">
    <property type="entry name" value="Met repressor-like"/>
    <property type="match status" value="1"/>
</dbReference>
<gene>
    <name evidence="1" type="ORF">ACFSUB_01840</name>
</gene>
<accession>A0ABW5SY20</accession>
<dbReference type="InterPro" id="IPR008651">
    <property type="entry name" value="Uncharacterised_HicB"/>
</dbReference>
<dbReference type="EMBL" id="JBHUML010000002">
    <property type="protein sequence ID" value="MFD2704194.1"/>
    <property type="molecule type" value="Genomic_DNA"/>
</dbReference>
<dbReference type="SUPFAM" id="SSF47598">
    <property type="entry name" value="Ribbon-helix-helix"/>
    <property type="match status" value="1"/>
</dbReference>
<organism evidence="1 2">
    <name type="scientific">Salibacterium lacus</name>
    <dbReference type="NCBI Taxonomy" id="1898109"/>
    <lineage>
        <taxon>Bacteria</taxon>
        <taxon>Bacillati</taxon>
        <taxon>Bacillota</taxon>
        <taxon>Bacilli</taxon>
        <taxon>Bacillales</taxon>
        <taxon>Bacillaceae</taxon>
    </lineage>
</organism>
<evidence type="ECO:0000313" key="2">
    <source>
        <dbReference type="Proteomes" id="UP001597520"/>
    </source>
</evidence>
<dbReference type="Pfam" id="PF05534">
    <property type="entry name" value="HicB"/>
    <property type="match status" value="1"/>
</dbReference>
<dbReference type="InterPro" id="IPR010985">
    <property type="entry name" value="Ribbon_hlx_hlx"/>
</dbReference>
<keyword evidence="2" id="KW-1185">Reference proteome</keyword>
<name>A0ABW5SY20_9BACI</name>